<keyword evidence="2" id="KW-1185">Reference proteome</keyword>
<organism evidence="1 2">
    <name type="scientific">Ceraceosorus bombacis</name>
    <dbReference type="NCBI Taxonomy" id="401625"/>
    <lineage>
        <taxon>Eukaryota</taxon>
        <taxon>Fungi</taxon>
        <taxon>Dikarya</taxon>
        <taxon>Basidiomycota</taxon>
        <taxon>Ustilaginomycotina</taxon>
        <taxon>Exobasidiomycetes</taxon>
        <taxon>Ceraceosorales</taxon>
        <taxon>Ceraceosoraceae</taxon>
        <taxon>Ceraceosorus</taxon>
    </lineage>
</organism>
<accession>A0A0P1BEF5</accession>
<reference evidence="1 2" key="1">
    <citation type="submission" date="2014-09" db="EMBL/GenBank/DDBJ databases">
        <authorList>
            <person name="Magalhaes I.L.F."/>
            <person name="Oliveira U."/>
            <person name="Santos F.R."/>
            <person name="Vidigal T.H.D.A."/>
            <person name="Brescovit A.D."/>
            <person name="Santos A.J."/>
        </authorList>
    </citation>
    <scope>NUCLEOTIDE SEQUENCE [LARGE SCALE GENOMIC DNA]</scope>
</reference>
<proteinExistence type="predicted"/>
<evidence type="ECO:0000313" key="1">
    <source>
        <dbReference type="EMBL" id="CEH14323.1"/>
    </source>
</evidence>
<sequence>MLDLSIAKERGDDTSGCDALALNEEARDGLDGPASLASACVADRRAEFALDLSGILPKG</sequence>
<evidence type="ECO:0000313" key="2">
    <source>
        <dbReference type="Proteomes" id="UP000054845"/>
    </source>
</evidence>
<dbReference type="Proteomes" id="UP000054845">
    <property type="component" value="Unassembled WGS sequence"/>
</dbReference>
<dbReference type="AlphaFoldDB" id="A0A0P1BEF5"/>
<name>A0A0P1BEF5_9BASI</name>
<protein>
    <submittedName>
        <fullName evidence="1">Uncharacterized protein</fullName>
    </submittedName>
</protein>
<dbReference type="EMBL" id="CCYA01000240">
    <property type="protein sequence ID" value="CEH14323.1"/>
    <property type="molecule type" value="Genomic_DNA"/>
</dbReference>